<comment type="similarity">
    <text evidence="9">Belongs to the SecD/SecF family. SecD subfamily.</text>
</comment>
<dbReference type="PANTHER" id="PTHR30081:SF1">
    <property type="entry name" value="PROTEIN TRANSLOCASE SUBUNIT SECD"/>
    <property type="match status" value="1"/>
</dbReference>
<feature type="domain" description="Protein translocase subunit SecDF P1" evidence="11">
    <location>
        <begin position="63"/>
        <end position="119"/>
    </location>
</feature>
<keyword evidence="7 9" id="KW-0811">Translocation</keyword>
<dbReference type="GO" id="GO:0015450">
    <property type="term" value="F:protein-transporting ATPase activity"/>
    <property type="evidence" value="ECO:0007669"/>
    <property type="project" value="InterPro"/>
</dbReference>
<sequence length="411" mass="44576">MIKWSRFLLFLVVVGLLATLVGTTTGNVASNIKLGLDLQGGFEILYQVQPLEGKQVNTDLLKATAKMVEKRVNIGGVAEPEVTIELPDRIRVKIASAKASQEELRSIIGKPAVLTFRDESGKTVLNGSDLAANGAGVGFDDLKRPLVTLKFANPEKFAEVTRVNLKKKVAIYLDENMLTDPTIQSVITGGSAQITGNYTVESAQQLADILNSGALPAKLTEMQVTSVGASLGAMALQKTIYAGYIGAALIIVFMLVVYRMPGMIANIALAGFTYFCMLVLDWMNATLTLPGIAGFILSVGMAVDANIITFERIQEEIRSGKTILSAFRAGQRRSFITIIDGHVTTMIAAAVLMYFGTSSIQGFAIILIMTIIVSIITNVFFSRLLLWMVIRANMFKKPFWYGVKESDIGEL</sequence>
<evidence type="ECO:0000256" key="6">
    <source>
        <dbReference type="ARBA" id="ARBA00022989"/>
    </source>
</evidence>
<dbReference type="RefSeq" id="WP_122917537.1">
    <property type="nucleotide sequence ID" value="NZ_RHHQ01000007.1"/>
</dbReference>
<feature type="transmembrane region" description="Helical" evidence="9">
    <location>
        <begin position="334"/>
        <end position="356"/>
    </location>
</feature>
<comment type="caution">
    <text evidence="9">Lacks conserved residue(s) required for the propagation of feature annotation.</text>
</comment>
<keyword evidence="8 9" id="KW-0472">Membrane</keyword>
<evidence type="ECO:0000256" key="3">
    <source>
        <dbReference type="ARBA" id="ARBA00022475"/>
    </source>
</evidence>
<keyword evidence="14" id="KW-1185">Reference proteome</keyword>
<accession>A0A3M8DTC5</accession>
<dbReference type="Proteomes" id="UP000271031">
    <property type="component" value="Unassembled WGS sequence"/>
</dbReference>
<dbReference type="FunFam" id="1.20.1640.10:FF:000004">
    <property type="entry name" value="Protein translocase subunit SecD"/>
    <property type="match status" value="1"/>
</dbReference>
<evidence type="ECO:0000259" key="10">
    <source>
        <dbReference type="Pfam" id="PF02355"/>
    </source>
</evidence>
<feature type="domain" description="SecDF P1 head subdomain" evidence="12">
    <location>
        <begin position="122"/>
        <end position="217"/>
    </location>
</feature>
<reference evidence="13 14" key="1">
    <citation type="submission" date="2018-10" db="EMBL/GenBank/DDBJ databases">
        <title>Phylogenomics of Brevibacillus.</title>
        <authorList>
            <person name="Dunlap C."/>
        </authorList>
    </citation>
    <scope>NUCLEOTIDE SEQUENCE [LARGE SCALE GENOMIC DNA]</scope>
    <source>
        <strain evidence="13 14">JCM 15716</strain>
    </source>
</reference>
<comment type="caution">
    <text evidence="13">The sequence shown here is derived from an EMBL/GenBank/DDBJ whole genome shotgun (WGS) entry which is preliminary data.</text>
</comment>
<keyword evidence="2 9" id="KW-0813">Transport</keyword>
<feature type="transmembrane region" description="Helical" evidence="9">
    <location>
        <begin position="240"/>
        <end position="258"/>
    </location>
</feature>
<evidence type="ECO:0000313" key="13">
    <source>
        <dbReference type="EMBL" id="RNB90611.1"/>
    </source>
</evidence>
<dbReference type="InterPro" id="IPR048634">
    <property type="entry name" value="SecD_SecF_C"/>
</dbReference>
<keyword evidence="3 9" id="KW-1003">Cell membrane</keyword>
<dbReference type="GO" id="GO:0005886">
    <property type="term" value="C:plasma membrane"/>
    <property type="evidence" value="ECO:0007669"/>
    <property type="project" value="UniProtKB-SubCell"/>
</dbReference>
<dbReference type="Pfam" id="PF02355">
    <property type="entry name" value="SecD_SecF_C"/>
    <property type="match status" value="1"/>
</dbReference>
<dbReference type="GO" id="GO:0006605">
    <property type="term" value="P:protein targeting"/>
    <property type="evidence" value="ECO:0007669"/>
    <property type="project" value="UniProtKB-UniRule"/>
</dbReference>
<dbReference type="SUPFAM" id="SSF82866">
    <property type="entry name" value="Multidrug efflux transporter AcrB transmembrane domain"/>
    <property type="match status" value="1"/>
</dbReference>
<dbReference type="InterPro" id="IPR055344">
    <property type="entry name" value="SecD_SecF_C_bact"/>
</dbReference>
<dbReference type="EMBL" id="RHHQ01000007">
    <property type="protein sequence ID" value="RNB90611.1"/>
    <property type="molecule type" value="Genomic_DNA"/>
</dbReference>
<dbReference type="AlphaFoldDB" id="A0A3M8DTC5"/>
<dbReference type="Pfam" id="PF22599">
    <property type="entry name" value="SecDF_P1_head"/>
    <property type="match status" value="1"/>
</dbReference>
<feature type="transmembrane region" description="Helical" evidence="9">
    <location>
        <begin position="362"/>
        <end position="386"/>
    </location>
</feature>
<evidence type="ECO:0000256" key="9">
    <source>
        <dbReference type="HAMAP-Rule" id="MF_01463"/>
    </source>
</evidence>
<evidence type="ECO:0000256" key="5">
    <source>
        <dbReference type="ARBA" id="ARBA00022927"/>
    </source>
</evidence>
<dbReference type="GO" id="GO:0043952">
    <property type="term" value="P:protein transport by the Sec complex"/>
    <property type="evidence" value="ECO:0007669"/>
    <property type="project" value="UniProtKB-UniRule"/>
</dbReference>
<organism evidence="13 14">
    <name type="scientific">Brevibacillus fluminis</name>
    <dbReference type="NCBI Taxonomy" id="511487"/>
    <lineage>
        <taxon>Bacteria</taxon>
        <taxon>Bacillati</taxon>
        <taxon>Bacillota</taxon>
        <taxon>Bacilli</taxon>
        <taxon>Bacillales</taxon>
        <taxon>Paenibacillaceae</taxon>
        <taxon>Brevibacillus</taxon>
    </lineage>
</organism>
<evidence type="ECO:0000256" key="2">
    <source>
        <dbReference type="ARBA" id="ARBA00022448"/>
    </source>
</evidence>
<comment type="subcellular location">
    <subcellularLocation>
        <location evidence="1 9">Cell membrane</location>
        <topology evidence="1 9">Multi-pass membrane protein</topology>
    </subcellularLocation>
</comment>
<feature type="transmembrane region" description="Helical" evidence="9">
    <location>
        <begin position="292"/>
        <end position="313"/>
    </location>
</feature>
<evidence type="ECO:0000259" key="12">
    <source>
        <dbReference type="Pfam" id="PF22599"/>
    </source>
</evidence>
<dbReference type="Gene3D" id="3.30.1360.200">
    <property type="match status" value="1"/>
</dbReference>
<dbReference type="PANTHER" id="PTHR30081">
    <property type="entry name" value="PROTEIN-EXPORT MEMBRANE PROTEIN SEC"/>
    <property type="match status" value="1"/>
</dbReference>
<proteinExistence type="inferred from homology"/>
<feature type="transmembrane region" description="Helical" evidence="9">
    <location>
        <begin position="263"/>
        <end position="280"/>
    </location>
</feature>
<keyword evidence="5 9" id="KW-0653">Protein transport</keyword>
<protein>
    <recommendedName>
        <fullName evidence="9">Protein translocase subunit SecD</fullName>
    </recommendedName>
</protein>
<gene>
    <name evidence="9 13" type="primary">secD</name>
    <name evidence="13" type="ORF">EDM56_08945</name>
</gene>
<evidence type="ECO:0000256" key="4">
    <source>
        <dbReference type="ARBA" id="ARBA00022692"/>
    </source>
</evidence>
<dbReference type="OrthoDB" id="9805019at2"/>
<dbReference type="Gene3D" id="1.20.1640.10">
    <property type="entry name" value="Multidrug efflux transporter AcrB transmembrane domain"/>
    <property type="match status" value="1"/>
</dbReference>
<feature type="domain" description="Protein export membrane protein SecD/SecF C-terminal" evidence="10">
    <location>
        <begin position="218"/>
        <end position="388"/>
    </location>
</feature>
<keyword evidence="4 9" id="KW-0812">Transmembrane</keyword>
<dbReference type="Pfam" id="PF21760">
    <property type="entry name" value="SecD_1st"/>
    <property type="match status" value="1"/>
</dbReference>
<name>A0A3M8DTC5_9BACL</name>
<dbReference type="NCBIfam" id="TIGR00916">
    <property type="entry name" value="2A0604s01"/>
    <property type="match status" value="1"/>
</dbReference>
<evidence type="ECO:0000259" key="11">
    <source>
        <dbReference type="Pfam" id="PF21760"/>
    </source>
</evidence>
<keyword evidence="6 9" id="KW-1133">Transmembrane helix</keyword>
<dbReference type="InterPro" id="IPR048631">
    <property type="entry name" value="SecD_1st"/>
</dbReference>
<comment type="subunit">
    <text evidence="9">Forms a complex with SecF. Part of the essential Sec protein translocation apparatus which comprises SecA, SecYEG and auxiliary proteins SecDF. Other proteins may also be involved.</text>
</comment>
<comment type="function">
    <text evidence="9">Part of the Sec protein translocase complex. Interacts with the SecYEG preprotein conducting channel. SecDF uses the proton motive force (PMF) to complete protein translocation after the ATP-dependent function of SecA.</text>
</comment>
<dbReference type="NCBIfam" id="TIGR01129">
    <property type="entry name" value="secD"/>
    <property type="match status" value="1"/>
</dbReference>
<evidence type="ECO:0000256" key="1">
    <source>
        <dbReference type="ARBA" id="ARBA00004651"/>
    </source>
</evidence>
<dbReference type="GO" id="GO:0065002">
    <property type="term" value="P:intracellular protein transmembrane transport"/>
    <property type="evidence" value="ECO:0007669"/>
    <property type="project" value="UniProtKB-UniRule"/>
</dbReference>
<dbReference type="HAMAP" id="MF_01463_B">
    <property type="entry name" value="SecD_B"/>
    <property type="match status" value="1"/>
</dbReference>
<dbReference type="InterPro" id="IPR054384">
    <property type="entry name" value="SecDF_P1_head"/>
</dbReference>
<dbReference type="InterPro" id="IPR022813">
    <property type="entry name" value="SecD/SecF_arch_bac"/>
</dbReference>
<evidence type="ECO:0000313" key="14">
    <source>
        <dbReference type="Proteomes" id="UP000271031"/>
    </source>
</evidence>
<dbReference type="InterPro" id="IPR005791">
    <property type="entry name" value="SecD"/>
</dbReference>
<evidence type="ECO:0000256" key="7">
    <source>
        <dbReference type="ARBA" id="ARBA00023010"/>
    </source>
</evidence>
<evidence type="ECO:0000256" key="8">
    <source>
        <dbReference type="ARBA" id="ARBA00023136"/>
    </source>
</evidence>